<comment type="caution">
    <text evidence="3">The sequence shown here is derived from an EMBL/GenBank/DDBJ whole genome shotgun (WGS) entry which is preliminary data.</text>
</comment>
<dbReference type="PANTHER" id="PTHR40448:SF1">
    <property type="entry name" value="TWO-COMPONENT SENSOR HISTIDINE KINASE"/>
    <property type="match status" value="1"/>
</dbReference>
<dbReference type="EMBL" id="JBJHZZ010000001">
    <property type="protein sequence ID" value="MFL0245741.1"/>
    <property type="molecule type" value="Genomic_DNA"/>
</dbReference>
<evidence type="ECO:0000313" key="3">
    <source>
        <dbReference type="EMBL" id="MFL0245741.1"/>
    </source>
</evidence>
<dbReference type="Pfam" id="PF13426">
    <property type="entry name" value="PAS_9"/>
    <property type="match status" value="1"/>
</dbReference>
<dbReference type="Proteomes" id="UP001623591">
    <property type="component" value="Unassembled WGS sequence"/>
</dbReference>
<dbReference type="SUPFAM" id="SSF55785">
    <property type="entry name" value="PYP-like sensor domain (PAS domain)"/>
    <property type="match status" value="1"/>
</dbReference>
<sequence length="340" mass="39497">MDYKVIIDSMPTAAFITENNKIIYLNKEAEKLLKIESEKQIIGISIKKYIFHGYYNLCLKWKENICSLKQKTIYVDLKIINEKGGELEVEAGISPIFIGKKDMQLCIVRDISKLKKDGKILKEINKQLSLYIKENENLMFQLRRFRHNTLNILHGLNGFIETKNWLGLENYFSEVQEQIKILKDNNPFSIEKMYNLAVRGLLSAKLVTAQKANIEMKVEIDNDIKIDGKVMKDSDLCEILGIYLDNAIEAAEKALNKKVSIYFFEDNECISIIIENTYKDKPSLLKKQSSHLVSDKERGLGLQLSENILEQYRNILHNTFIYRQAVVQELHILKVNQGRW</sequence>
<dbReference type="GO" id="GO:0004673">
    <property type="term" value="F:protein histidine kinase activity"/>
    <property type="evidence" value="ECO:0007669"/>
    <property type="project" value="UniProtKB-EC"/>
</dbReference>
<accession>A0ABW8T030</accession>
<evidence type="ECO:0000313" key="4">
    <source>
        <dbReference type="Proteomes" id="UP001623591"/>
    </source>
</evidence>
<dbReference type="Gene3D" id="3.30.565.10">
    <property type="entry name" value="Histidine kinase-like ATPase, C-terminal domain"/>
    <property type="match status" value="1"/>
</dbReference>
<keyword evidence="3" id="KW-0808">Transferase</keyword>
<dbReference type="InterPro" id="IPR032834">
    <property type="entry name" value="NatK-like_C"/>
</dbReference>
<feature type="domain" description="PAS" evidence="1">
    <location>
        <begin position="12"/>
        <end position="112"/>
    </location>
</feature>
<dbReference type="PANTHER" id="PTHR40448">
    <property type="entry name" value="TWO-COMPONENT SENSOR HISTIDINE KINASE"/>
    <property type="match status" value="1"/>
</dbReference>
<keyword evidence="3" id="KW-0418">Kinase</keyword>
<protein>
    <submittedName>
        <fullName evidence="3">Sensor histidine kinase</fullName>
        <ecNumber evidence="3">2.7.13.3</ecNumber>
    </submittedName>
</protein>
<dbReference type="InterPro" id="IPR000014">
    <property type="entry name" value="PAS"/>
</dbReference>
<keyword evidence="4" id="KW-1185">Reference proteome</keyword>
<organism evidence="3 4">
    <name type="scientific">Candidatus Clostridium stratigraminis</name>
    <dbReference type="NCBI Taxonomy" id="3381661"/>
    <lineage>
        <taxon>Bacteria</taxon>
        <taxon>Bacillati</taxon>
        <taxon>Bacillota</taxon>
        <taxon>Clostridia</taxon>
        <taxon>Eubacteriales</taxon>
        <taxon>Clostridiaceae</taxon>
        <taxon>Clostridium</taxon>
    </lineage>
</organism>
<dbReference type="SUPFAM" id="SSF55874">
    <property type="entry name" value="ATPase domain of HSP90 chaperone/DNA topoisomerase II/histidine kinase"/>
    <property type="match status" value="1"/>
</dbReference>
<gene>
    <name evidence="3" type="ORF">ACJDUG_01960</name>
</gene>
<dbReference type="CDD" id="cd00130">
    <property type="entry name" value="PAS"/>
    <property type="match status" value="1"/>
</dbReference>
<evidence type="ECO:0000259" key="2">
    <source>
        <dbReference type="Pfam" id="PF14501"/>
    </source>
</evidence>
<dbReference type="EC" id="2.7.13.3" evidence="3"/>
<dbReference type="RefSeq" id="WP_406768193.1">
    <property type="nucleotide sequence ID" value="NZ_JBJHZZ010000001.1"/>
</dbReference>
<proteinExistence type="predicted"/>
<evidence type="ECO:0000259" key="1">
    <source>
        <dbReference type="Pfam" id="PF13426"/>
    </source>
</evidence>
<reference evidence="3 4" key="1">
    <citation type="submission" date="2024-11" db="EMBL/GenBank/DDBJ databases">
        <authorList>
            <person name="Heng Y.C."/>
            <person name="Lim A.C.H."/>
            <person name="Lee J.K.Y."/>
            <person name="Kittelmann S."/>
        </authorList>
    </citation>
    <scope>NUCLEOTIDE SEQUENCE [LARGE SCALE GENOMIC DNA]</scope>
    <source>
        <strain evidence="3 4">WILCCON 0185</strain>
    </source>
</reference>
<dbReference type="Pfam" id="PF14501">
    <property type="entry name" value="HATPase_c_5"/>
    <property type="match status" value="1"/>
</dbReference>
<name>A0ABW8T030_9CLOT</name>
<feature type="domain" description="Sensor histidine kinase NatK-like C-terminal" evidence="2">
    <location>
        <begin position="232"/>
        <end position="329"/>
    </location>
</feature>
<dbReference type="Gene3D" id="3.30.450.20">
    <property type="entry name" value="PAS domain"/>
    <property type="match status" value="1"/>
</dbReference>
<dbReference type="InterPro" id="IPR036890">
    <property type="entry name" value="HATPase_C_sf"/>
</dbReference>
<dbReference type="NCBIfam" id="TIGR00229">
    <property type="entry name" value="sensory_box"/>
    <property type="match status" value="1"/>
</dbReference>
<dbReference type="InterPro" id="IPR035965">
    <property type="entry name" value="PAS-like_dom_sf"/>
</dbReference>